<evidence type="ECO:0000313" key="1">
    <source>
        <dbReference type="EMBL" id="KAH3824544.1"/>
    </source>
</evidence>
<dbReference type="PANTHER" id="PTHR46601:SF1">
    <property type="entry name" value="ADF-H DOMAIN-CONTAINING PROTEIN"/>
    <property type="match status" value="1"/>
</dbReference>
<protein>
    <submittedName>
        <fullName evidence="1">Uncharacterized protein</fullName>
    </submittedName>
</protein>
<dbReference type="AlphaFoldDB" id="A0A9D4GVZ7"/>
<evidence type="ECO:0000313" key="2">
    <source>
        <dbReference type="Proteomes" id="UP000828390"/>
    </source>
</evidence>
<sequence>MVMKVVASTLKKEDFLKQMEQQIVDFSAHVGRVRRQYEQSLNIKHKLPENEVIVHMDFSENYSCRSVNEIQSAY</sequence>
<reference evidence="1" key="1">
    <citation type="journal article" date="2019" name="bioRxiv">
        <title>The Genome of the Zebra Mussel, Dreissena polymorpha: A Resource for Invasive Species Research.</title>
        <authorList>
            <person name="McCartney M.A."/>
            <person name="Auch B."/>
            <person name="Kono T."/>
            <person name="Mallez S."/>
            <person name="Zhang Y."/>
            <person name="Obille A."/>
            <person name="Becker A."/>
            <person name="Abrahante J.E."/>
            <person name="Garbe J."/>
            <person name="Badalamenti J.P."/>
            <person name="Herman A."/>
            <person name="Mangelson H."/>
            <person name="Liachko I."/>
            <person name="Sullivan S."/>
            <person name="Sone E.D."/>
            <person name="Koren S."/>
            <person name="Silverstein K.A.T."/>
            <person name="Beckman K.B."/>
            <person name="Gohl D.M."/>
        </authorList>
    </citation>
    <scope>NUCLEOTIDE SEQUENCE</scope>
    <source>
        <strain evidence="1">Duluth1</strain>
        <tissue evidence="1">Whole animal</tissue>
    </source>
</reference>
<gene>
    <name evidence="1" type="ORF">DPMN_126381</name>
</gene>
<dbReference type="EMBL" id="JAIWYP010000005">
    <property type="protein sequence ID" value="KAH3824544.1"/>
    <property type="molecule type" value="Genomic_DNA"/>
</dbReference>
<accession>A0A9D4GVZ7</accession>
<proteinExistence type="predicted"/>
<reference evidence="1" key="2">
    <citation type="submission" date="2020-11" db="EMBL/GenBank/DDBJ databases">
        <authorList>
            <person name="McCartney M.A."/>
            <person name="Auch B."/>
            <person name="Kono T."/>
            <person name="Mallez S."/>
            <person name="Becker A."/>
            <person name="Gohl D.M."/>
            <person name="Silverstein K.A.T."/>
            <person name="Koren S."/>
            <person name="Bechman K.B."/>
            <person name="Herman A."/>
            <person name="Abrahante J.E."/>
            <person name="Garbe J."/>
        </authorList>
    </citation>
    <scope>NUCLEOTIDE SEQUENCE</scope>
    <source>
        <strain evidence="1">Duluth1</strain>
        <tissue evidence="1">Whole animal</tissue>
    </source>
</reference>
<comment type="caution">
    <text evidence="1">The sequence shown here is derived from an EMBL/GenBank/DDBJ whole genome shotgun (WGS) entry which is preliminary data.</text>
</comment>
<name>A0A9D4GVZ7_DREPO</name>
<keyword evidence="2" id="KW-1185">Reference proteome</keyword>
<dbReference type="PANTHER" id="PTHR46601">
    <property type="entry name" value="ULP_PROTEASE DOMAIN-CONTAINING PROTEIN"/>
    <property type="match status" value="1"/>
</dbReference>
<dbReference type="Proteomes" id="UP000828390">
    <property type="component" value="Unassembled WGS sequence"/>
</dbReference>
<organism evidence="1 2">
    <name type="scientific">Dreissena polymorpha</name>
    <name type="common">Zebra mussel</name>
    <name type="synonym">Mytilus polymorpha</name>
    <dbReference type="NCBI Taxonomy" id="45954"/>
    <lineage>
        <taxon>Eukaryota</taxon>
        <taxon>Metazoa</taxon>
        <taxon>Spiralia</taxon>
        <taxon>Lophotrochozoa</taxon>
        <taxon>Mollusca</taxon>
        <taxon>Bivalvia</taxon>
        <taxon>Autobranchia</taxon>
        <taxon>Heteroconchia</taxon>
        <taxon>Euheterodonta</taxon>
        <taxon>Imparidentia</taxon>
        <taxon>Neoheterodontei</taxon>
        <taxon>Myida</taxon>
        <taxon>Dreissenoidea</taxon>
        <taxon>Dreissenidae</taxon>
        <taxon>Dreissena</taxon>
    </lineage>
</organism>